<dbReference type="AlphaFoldDB" id="A0A1N7PC13"/>
<sequence>MKGIGSSVLLCGLAAALSACMEAPSAPAPVTVTPPPVEVAEPPGTSPASAIPASSVAAEYAYVSEHFPGWQVQTQGLMMQPSGRAVDVLTLEKAGENRDLYFDISSVFVTGL</sequence>
<dbReference type="Proteomes" id="UP000186221">
    <property type="component" value="Unassembled WGS sequence"/>
</dbReference>
<organism evidence="3 4">
    <name type="scientific">Rhodobacter aestuarii</name>
    <dbReference type="NCBI Taxonomy" id="453582"/>
    <lineage>
        <taxon>Bacteria</taxon>
        <taxon>Pseudomonadati</taxon>
        <taxon>Pseudomonadota</taxon>
        <taxon>Alphaproteobacteria</taxon>
        <taxon>Rhodobacterales</taxon>
        <taxon>Rhodobacter group</taxon>
        <taxon>Rhodobacter</taxon>
    </lineage>
</organism>
<dbReference type="RefSeq" id="WP_076485711.1">
    <property type="nucleotide sequence ID" value="NZ_FTOG01000009.1"/>
</dbReference>
<feature type="region of interest" description="Disordered" evidence="1">
    <location>
        <begin position="26"/>
        <end position="50"/>
    </location>
</feature>
<evidence type="ECO:0000313" key="3">
    <source>
        <dbReference type="EMBL" id="SIT08142.1"/>
    </source>
</evidence>
<reference evidence="4" key="1">
    <citation type="submission" date="2017-01" db="EMBL/GenBank/DDBJ databases">
        <authorList>
            <person name="Varghese N."/>
            <person name="Submissions S."/>
        </authorList>
    </citation>
    <scope>NUCLEOTIDE SEQUENCE [LARGE SCALE GENOMIC DNA]</scope>
    <source>
        <strain evidence="4">DSM 19945</strain>
    </source>
</reference>
<dbReference type="STRING" id="453582.SAMN05421580_109208"/>
<accession>A0A1N7PC13</accession>
<keyword evidence="2" id="KW-0732">Signal</keyword>
<keyword evidence="4" id="KW-1185">Reference proteome</keyword>
<evidence type="ECO:0000256" key="1">
    <source>
        <dbReference type="SAM" id="MobiDB-lite"/>
    </source>
</evidence>
<proteinExistence type="predicted"/>
<name>A0A1N7PC13_9RHOB</name>
<feature type="chain" id="PRO_5012885012" evidence="2">
    <location>
        <begin position="22"/>
        <end position="112"/>
    </location>
</feature>
<dbReference type="EMBL" id="FTOG01000009">
    <property type="protein sequence ID" value="SIT08142.1"/>
    <property type="molecule type" value="Genomic_DNA"/>
</dbReference>
<dbReference type="OrthoDB" id="686440at2"/>
<dbReference type="PROSITE" id="PS51257">
    <property type="entry name" value="PROKAR_LIPOPROTEIN"/>
    <property type="match status" value="1"/>
</dbReference>
<evidence type="ECO:0000313" key="4">
    <source>
        <dbReference type="Proteomes" id="UP000186221"/>
    </source>
</evidence>
<feature type="compositionally biased region" description="Low complexity" evidence="1">
    <location>
        <begin position="38"/>
        <end position="50"/>
    </location>
</feature>
<gene>
    <name evidence="3" type="ORF">SAMN05421580_109208</name>
</gene>
<evidence type="ECO:0000256" key="2">
    <source>
        <dbReference type="SAM" id="SignalP"/>
    </source>
</evidence>
<protein>
    <submittedName>
        <fullName evidence="3">Uncharacterized protein</fullName>
    </submittedName>
</protein>
<feature type="signal peptide" evidence="2">
    <location>
        <begin position="1"/>
        <end position="21"/>
    </location>
</feature>